<dbReference type="RefSeq" id="WP_023465674.1">
    <property type="nucleotide sequence ID" value="NZ_KI546216.1"/>
</dbReference>
<proteinExistence type="predicted"/>
<organism evidence="1 2">
    <name type="scientific">Limosilactobacillus fermentum NB-22</name>
    <dbReference type="NCBI Taxonomy" id="1408443"/>
    <lineage>
        <taxon>Bacteria</taxon>
        <taxon>Bacillati</taxon>
        <taxon>Bacillota</taxon>
        <taxon>Bacilli</taxon>
        <taxon>Lactobacillales</taxon>
        <taxon>Lactobacillaceae</taxon>
        <taxon>Limosilactobacillus</taxon>
    </lineage>
</organism>
<evidence type="ECO:0000313" key="2">
    <source>
        <dbReference type="Proteomes" id="UP000018412"/>
    </source>
</evidence>
<dbReference type="AlphaFoldDB" id="A0A829M338"/>
<accession>A0A829M338</accession>
<dbReference type="EMBL" id="AYHA01000051">
    <property type="protein sequence ID" value="ESS02053.1"/>
    <property type="molecule type" value="Genomic_DNA"/>
</dbReference>
<dbReference type="Proteomes" id="UP000018412">
    <property type="component" value="Unassembled WGS sequence"/>
</dbReference>
<protein>
    <submittedName>
        <fullName evidence="1">Uncharacterized protein</fullName>
    </submittedName>
</protein>
<comment type="caution">
    <text evidence="1">The sequence shown here is derived from an EMBL/GenBank/DDBJ whole genome shotgun (WGS) entry which is preliminary data.</text>
</comment>
<reference evidence="2" key="1">
    <citation type="submission" date="2013-10" db="EMBL/GenBank/DDBJ databases">
        <title>Draft genome sequence of Lactobacillus fermentum NB-22.</title>
        <authorList>
            <person name="Chaplin A.V."/>
            <person name="Shkoporov A.N."/>
            <person name="Khokhlova E.V."/>
            <person name="Efimov B.A."/>
            <person name="Kafarskaia L.I."/>
        </authorList>
    </citation>
    <scope>NUCLEOTIDE SEQUENCE [LARGE SCALE GENOMIC DNA]</scope>
    <source>
        <strain evidence="2">NB-22</strain>
    </source>
</reference>
<reference evidence="1 2" key="2">
    <citation type="journal article" date="2015" name="Genome Announc.">
        <title>Draft Genome Sequence of Lactobacillus fermentum NB-22.</title>
        <authorList>
            <person name="Chaplin A.V."/>
            <person name="Shkoporov A.N."/>
            <person name="Efimov B.A."/>
            <person name="Pikina A.P."/>
            <person name="Borisova O.Y."/>
            <person name="Gladko I.A."/>
            <person name="Postnikova E.A."/>
            <person name="Lordkipanidze A.E."/>
            <person name="Kafarskaia L.I."/>
        </authorList>
    </citation>
    <scope>NUCLEOTIDE SEQUENCE [LARGE SCALE GENOMIC DNA]</scope>
    <source>
        <strain evidence="1 2">NB-22</strain>
    </source>
</reference>
<sequence length="56" mass="6487">MDIEKISYTPEMVDGLHQSVMLYKALLDQAKKETDSIEKAYELADHVYQNKIRSAQ</sequence>
<evidence type="ECO:0000313" key="1">
    <source>
        <dbReference type="EMBL" id="ESS02053.1"/>
    </source>
</evidence>
<gene>
    <name evidence="1" type="ORF">NB22_01490</name>
</gene>
<name>A0A829M338_LIMFE</name>